<feature type="non-terminal residue" evidence="1">
    <location>
        <position position="1"/>
    </location>
</feature>
<evidence type="ECO:0000313" key="2">
    <source>
        <dbReference type="Proteomes" id="UP000257109"/>
    </source>
</evidence>
<dbReference type="AlphaFoldDB" id="A0A371FAE0"/>
<dbReference type="Proteomes" id="UP000257109">
    <property type="component" value="Unassembled WGS sequence"/>
</dbReference>
<protein>
    <recommendedName>
        <fullName evidence="3">Reverse transcriptase Ty1/copia-type domain-containing protein</fullName>
    </recommendedName>
</protein>
<reference evidence="1" key="1">
    <citation type="submission" date="2018-05" db="EMBL/GenBank/DDBJ databases">
        <title>Draft genome of Mucuna pruriens seed.</title>
        <authorList>
            <person name="Nnadi N.E."/>
            <person name="Vos R."/>
            <person name="Hasami M.H."/>
            <person name="Devisetty U.K."/>
            <person name="Aguiy J.C."/>
        </authorList>
    </citation>
    <scope>NUCLEOTIDE SEQUENCE [LARGE SCALE GENOMIC DNA]</scope>
    <source>
        <strain evidence="1">JCA_2017</strain>
    </source>
</reference>
<accession>A0A371FAE0</accession>
<name>A0A371FAE0_MUCPR</name>
<comment type="caution">
    <text evidence="1">The sequence shown here is derived from an EMBL/GenBank/DDBJ whole genome shotgun (WGS) entry which is preliminary data.</text>
</comment>
<keyword evidence="2" id="KW-1185">Reference proteome</keyword>
<evidence type="ECO:0000313" key="1">
    <source>
        <dbReference type="EMBL" id="RDX75103.1"/>
    </source>
</evidence>
<organism evidence="1 2">
    <name type="scientific">Mucuna pruriens</name>
    <name type="common">Velvet bean</name>
    <name type="synonym">Dolichos pruriens</name>
    <dbReference type="NCBI Taxonomy" id="157652"/>
    <lineage>
        <taxon>Eukaryota</taxon>
        <taxon>Viridiplantae</taxon>
        <taxon>Streptophyta</taxon>
        <taxon>Embryophyta</taxon>
        <taxon>Tracheophyta</taxon>
        <taxon>Spermatophyta</taxon>
        <taxon>Magnoliopsida</taxon>
        <taxon>eudicotyledons</taxon>
        <taxon>Gunneridae</taxon>
        <taxon>Pentapetalae</taxon>
        <taxon>rosids</taxon>
        <taxon>fabids</taxon>
        <taxon>Fabales</taxon>
        <taxon>Fabaceae</taxon>
        <taxon>Papilionoideae</taxon>
        <taxon>50 kb inversion clade</taxon>
        <taxon>NPAAA clade</taxon>
        <taxon>indigoferoid/millettioid clade</taxon>
        <taxon>Phaseoleae</taxon>
        <taxon>Mucuna</taxon>
    </lineage>
</organism>
<proteinExistence type="predicted"/>
<sequence length="136" mass="16050">MTRLSSSQSIPRSHGINMRIGVTHLTLSPRLSQHKNLVNAIRSLDTTRSSRKKRKVFRVWRRKAIRQGLYSKKCILFLFLYVDYILIVNSSRDKIDMLKEKLNSEFETKDFCIMKKILGEIILISAWLLEEIKEMH</sequence>
<evidence type="ECO:0008006" key="3">
    <source>
        <dbReference type="Google" id="ProtNLM"/>
    </source>
</evidence>
<dbReference type="EMBL" id="QJKJ01009945">
    <property type="protein sequence ID" value="RDX75103.1"/>
    <property type="molecule type" value="Genomic_DNA"/>
</dbReference>
<gene>
    <name evidence="1" type="ORF">CR513_45057</name>
</gene>